<evidence type="ECO:0000313" key="1">
    <source>
        <dbReference type="EMBL" id="KAH3699484.1"/>
    </source>
</evidence>
<gene>
    <name evidence="1" type="ORF">DPMN_074440</name>
</gene>
<reference evidence="1" key="2">
    <citation type="submission" date="2020-11" db="EMBL/GenBank/DDBJ databases">
        <authorList>
            <person name="McCartney M.A."/>
            <person name="Auch B."/>
            <person name="Kono T."/>
            <person name="Mallez S."/>
            <person name="Becker A."/>
            <person name="Gohl D.M."/>
            <person name="Silverstein K.A.T."/>
            <person name="Koren S."/>
            <person name="Bechman K.B."/>
            <person name="Herman A."/>
            <person name="Abrahante J.E."/>
            <person name="Garbe J."/>
        </authorList>
    </citation>
    <scope>NUCLEOTIDE SEQUENCE</scope>
    <source>
        <strain evidence="1">Duluth1</strain>
        <tissue evidence="1">Whole animal</tissue>
    </source>
</reference>
<reference evidence="1" key="1">
    <citation type="journal article" date="2019" name="bioRxiv">
        <title>The Genome of the Zebra Mussel, Dreissena polymorpha: A Resource for Invasive Species Research.</title>
        <authorList>
            <person name="McCartney M.A."/>
            <person name="Auch B."/>
            <person name="Kono T."/>
            <person name="Mallez S."/>
            <person name="Zhang Y."/>
            <person name="Obille A."/>
            <person name="Becker A."/>
            <person name="Abrahante J.E."/>
            <person name="Garbe J."/>
            <person name="Badalamenti J.P."/>
            <person name="Herman A."/>
            <person name="Mangelson H."/>
            <person name="Liachko I."/>
            <person name="Sullivan S."/>
            <person name="Sone E.D."/>
            <person name="Koren S."/>
            <person name="Silverstein K.A.T."/>
            <person name="Beckman K.B."/>
            <person name="Gohl D.M."/>
        </authorList>
    </citation>
    <scope>NUCLEOTIDE SEQUENCE</scope>
    <source>
        <strain evidence="1">Duluth1</strain>
        <tissue evidence="1">Whole animal</tissue>
    </source>
</reference>
<organism evidence="1 2">
    <name type="scientific">Dreissena polymorpha</name>
    <name type="common">Zebra mussel</name>
    <name type="synonym">Mytilus polymorpha</name>
    <dbReference type="NCBI Taxonomy" id="45954"/>
    <lineage>
        <taxon>Eukaryota</taxon>
        <taxon>Metazoa</taxon>
        <taxon>Spiralia</taxon>
        <taxon>Lophotrochozoa</taxon>
        <taxon>Mollusca</taxon>
        <taxon>Bivalvia</taxon>
        <taxon>Autobranchia</taxon>
        <taxon>Heteroconchia</taxon>
        <taxon>Euheterodonta</taxon>
        <taxon>Imparidentia</taxon>
        <taxon>Neoheterodontei</taxon>
        <taxon>Myida</taxon>
        <taxon>Dreissenoidea</taxon>
        <taxon>Dreissenidae</taxon>
        <taxon>Dreissena</taxon>
    </lineage>
</organism>
<dbReference type="EMBL" id="JAIWYP010000015">
    <property type="protein sequence ID" value="KAH3699484.1"/>
    <property type="molecule type" value="Genomic_DNA"/>
</dbReference>
<dbReference type="AlphaFoldDB" id="A0A9D4BKN3"/>
<protein>
    <submittedName>
        <fullName evidence="1">Uncharacterized protein</fullName>
    </submittedName>
</protein>
<sequence length="78" mass="8530">MSKSELIVNTGSKELFAIFRETSIGILSLRNADCVLQSSDILPTLSKLDKLYLRGTYTGHCALKLPASLQCISLQTRG</sequence>
<keyword evidence="2" id="KW-1185">Reference proteome</keyword>
<proteinExistence type="predicted"/>
<comment type="caution">
    <text evidence="1">The sequence shown here is derived from an EMBL/GenBank/DDBJ whole genome shotgun (WGS) entry which is preliminary data.</text>
</comment>
<evidence type="ECO:0000313" key="2">
    <source>
        <dbReference type="Proteomes" id="UP000828390"/>
    </source>
</evidence>
<name>A0A9D4BKN3_DREPO</name>
<accession>A0A9D4BKN3</accession>
<dbReference type="Proteomes" id="UP000828390">
    <property type="component" value="Unassembled WGS sequence"/>
</dbReference>